<evidence type="ECO:0000259" key="3">
    <source>
        <dbReference type="PROSITE" id="PS50053"/>
    </source>
</evidence>
<comment type="caution">
    <text evidence="4">The sequence shown here is derived from an EMBL/GenBank/DDBJ whole genome shotgun (WGS) entry which is preliminary data.</text>
</comment>
<dbReference type="AlphaFoldDB" id="A0A9X6NG39"/>
<dbReference type="CDD" id="cd17039">
    <property type="entry name" value="Ubl_ubiquitin_like"/>
    <property type="match status" value="1"/>
</dbReference>
<dbReference type="PROSITE" id="PS50053">
    <property type="entry name" value="UBIQUITIN_2"/>
    <property type="match status" value="1"/>
</dbReference>
<feature type="domain" description="Ubiquitin-like" evidence="3">
    <location>
        <begin position="1"/>
        <end position="73"/>
    </location>
</feature>
<evidence type="ECO:0000256" key="1">
    <source>
        <dbReference type="SAM" id="MobiDB-lite"/>
    </source>
</evidence>
<dbReference type="InterPro" id="IPR029071">
    <property type="entry name" value="Ubiquitin-like_domsf"/>
</dbReference>
<dbReference type="InterPro" id="IPR000626">
    <property type="entry name" value="Ubiquitin-like_dom"/>
</dbReference>
<dbReference type="Proteomes" id="UP000192578">
    <property type="component" value="Unassembled WGS sequence"/>
</dbReference>
<keyword evidence="2" id="KW-1133">Transmembrane helix</keyword>
<keyword evidence="2" id="KW-0812">Transmembrane</keyword>
<dbReference type="OrthoDB" id="417450at2759"/>
<keyword evidence="2" id="KW-0472">Membrane</keyword>
<dbReference type="Gene3D" id="3.10.20.90">
    <property type="entry name" value="Phosphatidylinositol 3-kinase Catalytic Subunit, Chain A, domain 1"/>
    <property type="match status" value="1"/>
</dbReference>
<sequence length="163" mass="18365">MIVNVKTLMGKTFPLEVCPSDSVYTVKRYLMDELNRTVTPSELHLVKDGKELEDARLVRDYNLKDGASMFLIIPVRRIWRTIPYLHIPPSQPPPLRSGTAPWQRSPRPRPAPSSNKVHSTYVCIFTLLCVFTGIGPMIVGAISYDCDIIVMIGAFVFEPVHPV</sequence>
<feature type="region of interest" description="Disordered" evidence="1">
    <location>
        <begin position="90"/>
        <end position="116"/>
    </location>
</feature>
<gene>
    <name evidence="4" type="ORF">BV898_17761</name>
</gene>
<dbReference type="EMBL" id="MTYJ01000315">
    <property type="protein sequence ID" value="OWA53327.1"/>
    <property type="molecule type" value="Genomic_DNA"/>
</dbReference>
<evidence type="ECO:0000313" key="4">
    <source>
        <dbReference type="EMBL" id="OWA53327.1"/>
    </source>
</evidence>
<reference evidence="5" key="1">
    <citation type="submission" date="2017-01" db="EMBL/GenBank/DDBJ databases">
        <title>Comparative genomics of anhydrobiosis in the tardigrade Hypsibius dujardini.</title>
        <authorList>
            <person name="Yoshida Y."/>
            <person name="Koutsovoulos G."/>
            <person name="Laetsch D."/>
            <person name="Stevens L."/>
            <person name="Kumar S."/>
            <person name="Horikawa D."/>
            <person name="Ishino K."/>
            <person name="Komine S."/>
            <person name="Tomita M."/>
            <person name="Blaxter M."/>
            <person name="Arakawa K."/>
        </authorList>
    </citation>
    <scope>NUCLEOTIDE SEQUENCE [LARGE SCALE GENOMIC DNA]</scope>
    <source>
        <strain evidence="5">Z151</strain>
    </source>
</reference>
<accession>A0A9X6NG39</accession>
<proteinExistence type="predicted"/>
<evidence type="ECO:0000313" key="5">
    <source>
        <dbReference type="Proteomes" id="UP000192578"/>
    </source>
</evidence>
<organism evidence="4 5">
    <name type="scientific">Hypsibius exemplaris</name>
    <name type="common">Freshwater tardigrade</name>
    <dbReference type="NCBI Taxonomy" id="2072580"/>
    <lineage>
        <taxon>Eukaryota</taxon>
        <taxon>Metazoa</taxon>
        <taxon>Ecdysozoa</taxon>
        <taxon>Tardigrada</taxon>
        <taxon>Eutardigrada</taxon>
        <taxon>Parachela</taxon>
        <taxon>Hypsibioidea</taxon>
        <taxon>Hypsibiidae</taxon>
        <taxon>Hypsibius</taxon>
    </lineage>
</organism>
<protein>
    <recommendedName>
        <fullName evidence="3">Ubiquitin-like domain-containing protein</fullName>
    </recommendedName>
</protein>
<feature type="transmembrane region" description="Helical" evidence="2">
    <location>
        <begin position="121"/>
        <end position="144"/>
    </location>
</feature>
<dbReference type="Pfam" id="PF00240">
    <property type="entry name" value="ubiquitin"/>
    <property type="match status" value="1"/>
</dbReference>
<dbReference type="SUPFAM" id="SSF54236">
    <property type="entry name" value="Ubiquitin-like"/>
    <property type="match status" value="1"/>
</dbReference>
<dbReference type="SMART" id="SM00213">
    <property type="entry name" value="UBQ"/>
    <property type="match status" value="1"/>
</dbReference>
<name>A0A9X6NG39_HYPEX</name>
<keyword evidence="5" id="KW-1185">Reference proteome</keyword>
<evidence type="ECO:0000256" key="2">
    <source>
        <dbReference type="SAM" id="Phobius"/>
    </source>
</evidence>